<organism evidence="3 4">
    <name type="scientific">Mycobacterium ulcerans str. Harvey</name>
    <dbReference type="NCBI Taxonomy" id="1299332"/>
    <lineage>
        <taxon>Bacteria</taxon>
        <taxon>Bacillati</taxon>
        <taxon>Actinomycetota</taxon>
        <taxon>Actinomycetes</taxon>
        <taxon>Mycobacteriales</taxon>
        <taxon>Mycobacteriaceae</taxon>
        <taxon>Mycobacterium</taxon>
        <taxon>Mycobacterium ulcerans group</taxon>
    </lineage>
</organism>
<accession>A0ABN0QZV6</accession>
<reference evidence="3 4" key="1">
    <citation type="submission" date="2014-01" db="EMBL/GenBank/DDBJ databases">
        <authorList>
            <person name="Dobos K."/>
            <person name="Lenaerts A."/>
            <person name="Ordway D."/>
            <person name="DeGroote M.A."/>
            <person name="Parker T."/>
            <person name="Sizemore C."/>
            <person name="Tallon L.J."/>
            <person name="Sadzewicz L.K."/>
            <person name="Sengamalay N."/>
            <person name="Fraser C.M."/>
            <person name="Hine E."/>
            <person name="Shefchek K.A."/>
            <person name="Das S.P."/>
            <person name="Tettelin H."/>
        </authorList>
    </citation>
    <scope>NUCLEOTIDE SEQUENCE [LARGE SCALE GENOMIC DNA]</scope>
    <source>
        <strain evidence="3 4">Harvey</strain>
    </source>
</reference>
<comment type="caution">
    <text evidence="3">The sequence shown here is derived from an EMBL/GenBank/DDBJ whole genome shotgun (WGS) entry which is preliminary data.</text>
</comment>
<dbReference type="Proteomes" id="UP000020681">
    <property type="component" value="Unassembled WGS sequence"/>
</dbReference>
<evidence type="ECO:0000259" key="2">
    <source>
        <dbReference type="PROSITE" id="PS50835"/>
    </source>
</evidence>
<evidence type="ECO:0000256" key="1">
    <source>
        <dbReference type="SAM" id="MobiDB-lite"/>
    </source>
</evidence>
<evidence type="ECO:0000313" key="3">
    <source>
        <dbReference type="EMBL" id="EUA90310.1"/>
    </source>
</evidence>
<evidence type="ECO:0000313" key="4">
    <source>
        <dbReference type="Proteomes" id="UP000020681"/>
    </source>
</evidence>
<keyword evidence="4" id="KW-1185">Reference proteome</keyword>
<dbReference type="PROSITE" id="PS50835">
    <property type="entry name" value="IG_LIKE"/>
    <property type="match status" value="1"/>
</dbReference>
<sequence length="57" mass="6419">MRDRRVLWHNRRLSTARPCIVAIPPGGRTREAKPVPGIPPGSLNCSVRTQEKSLSWL</sequence>
<proteinExistence type="predicted"/>
<feature type="region of interest" description="Disordered" evidence="1">
    <location>
        <begin position="24"/>
        <end position="44"/>
    </location>
</feature>
<dbReference type="InterPro" id="IPR007110">
    <property type="entry name" value="Ig-like_dom"/>
</dbReference>
<feature type="domain" description="Ig-like" evidence="2">
    <location>
        <begin position="18"/>
        <end position="57"/>
    </location>
</feature>
<name>A0ABN0QZV6_MYCUL</name>
<dbReference type="EMBL" id="JAOL01000106">
    <property type="protein sequence ID" value="EUA90310.1"/>
    <property type="molecule type" value="Genomic_DNA"/>
</dbReference>
<protein>
    <recommendedName>
        <fullName evidence="2">Ig-like domain-containing protein</fullName>
    </recommendedName>
</protein>
<gene>
    <name evidence="3" type="ORF">I551_3240</name>
</gene>